<proteinExistence type="predicted"/>
<accession>A0A2I7N973</accession>
<evidence type="ECO:0000313" key="2">
    <source>
        <dbReference type="EMBL" id="AUR53008.1"/>
    </source>
</evidence>
<dbReference type="Proteomes" id="UP000236655">
    <property type="component" value="Chromosome"/>
</dbReference>
<reference evidence="3" key="1">
    <citation type="submission" date="2017-11" db="EMBL/GenBank/DDBJ databases">
        <authorList>
            <person name="Chan K.G."/>
            <person name="Lee L.S."/>
        </authorList>
    </citation>
    <scope>NUCLEOTIDE SEQUENCE [LARGE SCALE GENOMIC DNA]</scope>
    <source>
        <strain evidence="3">DSM 100970</strain>
    </source>
</reference>
<keyword evidence="3" id="KW-1185">Reference proteome</keyword>
<dbReference type="RefSeq" id="WP_102952294.1">
    <property type="nucleotide sequence ID" value="NZ_CP024847.1"/>
</dbReference>
<evidence type="ECO:0000313" key="3">
    <source>
        <dbReference type="Proteomes" id="UP000236655"/>
    </source>
</evidence>
<protein>
    <recommendedName>
        <fullName evidence="4">Lipoprotein</fullName>
    </recommendedName>
</protein>
<organism evidence="2 3">
    <name type="scientific">Aquella oligotrophica</name>
    <dbReference type="NCBI Taxonomy" id="2067065"/>
    <lineage>
        <taxon>Bacteria</taxon>
        <taxon>Pseudomonadati</taxon>
        <taxon>Pseudomonadota</taxon>
        <taxon>Betaproteobacteria</taxon>
        <taxon>Neisseriales</taxon>
        <taxon>Neisseriaceae</taxon>
        <taxon>Aquella</taxon>
    </lineage>
</organism>
<dbReference type="EMBL" id="CP024847">
    <property type="protein sequence ID" value="AUR53008.1"/>
    <property type="molecule type" value="Genomic_DNA"/>
</dbReference>
<sequence>MKLLKILALVGTFAGLTACNSGTTTGSDVQTFSGNISNNNGSFNIQSGTATGCLTITNNGSCSITFTYYGSNNYLGPLSINTLSGYTSNISSCSNITTWIQSCSFTINNTGGSTSNAQQVTIYGNGQAVGLAAFDVGGGI</sequence>
<dbReference type="AlphaFoldDB" id="A0A2I7N973"/>
<dbReference type="KEGG" id="nba:CUN60_12135"/>
<evidence type="ECO:0000256" key="1">
    <source>
        <dbReference type="SAM" id="SignalP"/>
    </source>
</evidence>
<dbReference type="PROSITE" id="PS51257">
    <property type="entry name" value="PROKAR_LIPOPROTEIN"/>
    <property type="match status" value="1"/>
</dbReference>
<evidence type="ECO:0008006" key="4">
    <source>
        <dbReference type="Google" id="ProtNLM"/>
    </source>
</evidence>
<name>A0A2I7N973_9NEIS</name>
<gene>
    <name evidence="2" type="ORF">CUN60_12135</name>
</gene>
<keyword evidence="1" id="KW-0732">Signal</keyword>
<feature type="signal peptide" evidence="1">
    <location>
        <begin position="1"/>
        <end position="18"/>
    </location>
</feature>
<feature type="chain" id="PRO_5014394714" description="Lipoprotein" evidence="1">
    <location>
        <begin position="19"/>
        <end position="140"/>
    </location>
</feature>